<evidence type="ECO:0000256" key="1">
    <source>
        <dbReference type="SAM" id="Phobius"/>
    </source>
</evidence>
<dbReference type="EMBL" id="NOKQ01000235">
    <property type="protein sequence ID" value="OZS77436.1"/>
    <property type="molecule type" value="Genomic_DNA"/>
</dbReference>
<keyword evidence="1" id="KW-0472">Membrane</keyword>
<dbReference type="AlphaFoldDB" id="A0A264W1G5"/>
<keyword evidence="1" id="KW-1133">Transmembrane helix</keyword>
<keyword evidence="3" id="KW-1185">Reference proteome</keyword>
<evidence type="ECO:0000313" key="2">
    <source>
        <dbReference type="EMBL" id="OZS77436.1"/>
    </source>
</evidence>
<gene>
    <name evidence="2" type="ORF">CF394_11375</name>
</gene>
<feature type="transmembrane region" description="Helical" evidence="1">
    <location>
        <begin position="35"/>
        <end position="53"/>
    </location>
</feature>
<accession>A0A264W1G5</accession>
<protein>
    <submittedName>
        <fullName evidence="2">Uncharacterized protein</fullName>
    </submittedName>
</protein>
<organism evidence="2 3">
    <name type="scientific">Tetzosporium hominis</name>
    <dbReference type="NCBI Taxonomy" id="2020506"/>
    <lineage>
        <taxon>Bacteria</taxon>
        <taxon>Bacillati</taxon>
        <taxon>Bacillota</taxon>
        <taxon>Bacilli</taxon>
        <taxon>Bacillales</taxon>
        <taxon>Caryophanaceae</taxon>
        <taxon>Tetzosporium</taxon>
    </lineage>
</organism>
<dbReference type="Proteomes" id="UP000217065">
    <property type="component" value="Unassembled WGS sequence"/>
</dbReference>
<comment type="caution">
    <text evidence="2">The sequence shown here is derived from an EMBL/GenBank/DDBJ whole genome shotgun (WGS) entry which is preliminary data.</text>
</comment>
<evidence type="ECO:0000313" key="3">
    <source>
        <dbReference type="Proteomes" id="UP000217065"/>
    </source>
</evidence>
<sequence length="62" mass="7364">MAKKEKFKGWLAIALTLFMASQIITRELWSLKISAGFITLYAFLHTWAYFLSFRNKENEMEK</sequence>
<reference evidence="2 3" key="1">
    <citation type="submission" date="2017-07" db="EMBL/GenBank/DDBJ databases">
        <title>Tetzosporium hominis gen.nov. sp.nov.</title>
        <authorList>
            <person name="Tetz G."/>
            <person name="Tetz V."/>
        </authorList>
    </citation>
    <scope>NUCLEOTIDE SEQUENCE [LARGE SCALE GENOMIC DNA]</scope>
    <source>
        <strain evidence="2 3">VT-49</strain>
    </source>
</reference>
<proteinExistence type="predicted"/>
<keyword evidence="1" id="KW-0812">Transmembrane</keyword>
<name>A0A264W1G5_9BACL</name>